<dbReference type="InterPro" id="IPR056142">
    <property type="entry name" value="DUF7725"/>
</dbReference>
<feature type="region of interest" description="Disordered" evidence="2">
    <location>
        <begin position="782"/>
        <end position="814"/>
    </location>
</feature>
<sequence length="845" mass="93968">MEVAASVAAARSGSLPMSSSSRKEWRVISDHHPEMDRSKLGQSDERTIYEHGREPSDVNFSIKVDGSSNDILQQQIDNITRQREELLQMEVKLRAQAIARSRVLEMQSSCDAKVASHANGVAKLEEQLHEREQTIHELEREMEERDRELHAIKVDKEEAWAKDDLLREQNKELDTFRREHNHSEAERTQHINQIQDLQEHVQEKERQFIELQEQYSAAQEAILYRDEQLREAQTWISRVQEMDALQSSTNHSLQAELRERTEQYNQLWHGCQRQFAEMERLHLHTIHQLQLELADVRERNGSYTVESHISQRKSKDLSQFGQNNGQQLDSNGSGTANANTVVISTGASDNVQFVPASNAPNPNQNDHVPSVPVAPVGMPTYFPPGQVSALHSFILQQQGASHSVTPHVRGHYTMLDTPSIQQWQRKLTSSEGLQLSAQDRMPLSQTDQNLGSSDVKYEYDVALKEQTIRPEYLEHVSKVPEPNSVIPSSSGKAQVVESINASYLVGSQLEPTLPQVSSQFHEALRLSCEPEEQNILNINNQVEDQIRTAEETSTAAASSPSHDTSVHSVELCETIVKNGTDAILPEKVSTEQTNNLISAKTSETALLDERSLLACIVRTIPTGGRIRISSTLPNRLEKMLAPLHWHDYKKYGKLDDFVATHLELFLIEGDYIQLREGAQEMIAATAAVAKVAAAAAASSPYSPVLPSVAVTPMAQPNRPKSGLPSADSNHVKNGNAAFKGYVVISRNAADDHSQLLGMQNPHPNGISFGVAGNLSNVKILSKSNGTNSERSSVTNVESKASGLGRSNSNFVGKQHGRATGQHYLLEDRLRICNAKVVGYCKHLGI</sequence>
<organism evidence="4 5">
    <name type="scientific">Hibiscus syriacus</name>
    <name type="common">Rose of Sharon</name>
    <dbReference type="NCBI Taxonomy" id="106335"/>
    <lineage>
        <taxon>Eukaryota</taxon>
        <taxon>Viridiplantae</taxon>
        <taxon>Streptophyta</taxon>
        <taxon>Embryophyta</taxon>
        <taxon>Tracheophyta</taxon>
        <taxon>Spermatophyta</taxon>
        <taxon>Magnoliopsida</taxon>
        <taxon>eudicotyledons</taxon>
        <taxon>Gunneridae</taxon>
        <taxon>Pentapetalae</taxon>
        <taxon>rosids</taxon>
        <taxon>malvids</taxon>
        <taxon>Malvales</taxon>
        <taxon>Malvaceae</taxon>
        <taxon>Malvoideae</taxon>
        <taxon>Hibiscus</taxon>
    </lineage>
</organism>
<accession>A0A6A2ZTS2</accession>
<feature type="domain" description="DUF7725" evidence="3">
    <location>
        <begin position="606"/>
        <end position="675"/>
    </location>
</feature>
<reference evidence="4" key="1">
    <citation type="submission" date="2019-09" db="EMBL/GenBank/DDBJ databases">
        <title>Draft genome information of white flower Hibiscus syriacus.</title>
        <authorList>
            <person name="Kim Y.-M."/>
        </authorList>
    </citation>
    <scope>NUCLEOTIDE SEQUENCE [LARGE SCALE GENOMIC DNA]</scope>
    <source>
        <strain evidence="4">YM2019G1</strain>
    </source>
</reference>
<dbReference type="PANTHER" id="PTHR35766">
    <property type="entry name" value="OS08G0543600 PROTEIN"/>
    <property type="match status" value="1"/>
</dbReference>
<evidence type="ECO:0000256" key="2">
    <source>
        <dbReference type="SAM" id="MobiDB-lite"/>
    </source>
</evidence>
<keyword evidence="1" id="KW-0175">Coiled coil</keyword>
<keyword evidence="5" id="KW-1185">Reference proteome</keyword>
<feature type="compositionally biased region" description="Polar residues" evidence="2">
    <location>
        <begin position="317"/>
        <end position="335"/>
    </location>
</feature>
<evidence type="ECO:0000313" key="5">
    <source>
        <dbReference type="Proteomes" id="UP000436088"/>
    </source>
</evidence>
<dbReference type="Pfam" id="PF24851">
    <property type="entry name" value="DUF7725"/>
    <property type="match status" value="1"/>
</dbReference>
<gene>
    <name evidence="4" type="ORF">F3Y22_tig00110777pilonHSYRG00280</name>
</gene>
<dbReference type="AlphaFoldDB" id="A0A6A2ZTS2"/>
<feature type="compositionally biased region" description="Low complexity" evidence="2">
    <location>
        <begin position="1"/>
        <end position="20"/>
    </location>
</feature>
<protein>
    <submittedName>
        <fullName evidence="4">Leucine-rich repeat receptor-like protein kinase PEPR1</fullName>
    </submittedName>
</protein>
<feature type="region of interest" description="Disordered" evidence="2">
    <location>
        <begin position="306"/>
        <end position="335"/>
    </location>
</feature>
<name>A0A6A2ZTS2_HIBSY</name>
<feature type="coiled-coil region" evidence="1">
    <location>
        <begin position="121"/>
        <end position="221"/>
    </location>
</feature>
<feature type="compositionally biased region" description="Polar residues" evidence="2">
    <location>
        <begin position="782"/>
        <end position="811"/>
    </location>
</feature>
<feature type="compositionally biased region" description="Basic and acidic residues" evidence="2">
    <location>
        <begin position="21"/>
        <end position="38"/>
    </location>
</feature>
<evidence type="ECO:0000313" key="4">
    <source>
        <dbReference type="EMBL" id="KAE8694679.1"/>
    </source>
</evidence>
<feature type="region of interest" description="Disordered" evidence="2">
    <location>
        <begin position="1"/>
        <end position="38"/>
    </location>
</feature>
<evidence type="ECO:0000256" key="1">
    <source>
        <dbReference type="SAM" id="Coils"/>
    </source>
</evidence>
<proteinExistence type="predicted"/>
<dbReference type="EMBL" id="VEPZ02001107">
    <property type="protein sequence ID" value="KAE8694679.1"/>
    <property type="molecule type" value="Genomic_DNA"/>
</dbReference>
<dbReference type="GO" id="GO:0016301">
    <property type="term" value="F:kinase activity"/>
    <property type="evidence" value="ECO:0007669"/>
    <property type="project" value="UniProtKB-KW"/>
</dbReference>
<comment type="caution">
    <text evidence="4">The sequence shown here is derived from an EMBL/GenBank/DDBJ whole genome shotgun (WGS) entry which is preliminary data.</text>
</comment>
<dbReference type="PANTHER" id="PTHR35766:SF1">
    <property type="entry name" value="OS08G0543600 PROTEIN"/>
    <property type="match status" value="1"/>
</dbReference>
<dbReference type="Proteomes" id="UP000436088">
    <property type="component" value="Unassembled WGS sequence"/>
</dbReference>
<dbReference type="OrthoDB" id="2020644at2759"/>
<evidence type="ECO:0000259" key="3">
    <source>
        <dbReference type="Pfam" id="PF24851"/>
    </source>
</evidence>
<feature type="coiled-coil region" evidence="1">
    <location>
        <begin position="69"/>
        <end position="96"/>
    </location>
</feature>